<dbReference type="AlphaFoldDB" id="A0A9Q1N2J6"/>
<dbReference type="Proteomes" id="UP001152561">
    <property type="component" value="Unassembled WGS sequence"/>
</dbReference>
<gene>
    <name evidence="1" type="ORF">K7X08_010347</name>
</gene>
<proteinExistence type="predicted"/>
<reference evidence="2" key="1">
    <citation type="journal article" date="2023" name="Proc. Natl. Acad. Sci. U.S.A.">
        <title>Genomic and structural basis for evolution of tropane alkaloid biosynthesis.</title>
        <authorList>
            <person name="Wanga Y.-J."/>
            <person name="Taina T."/>
            <person name="Yua J.-Y."/>
            <person name="Lia J."/>
            <person name="Xua B."/>
            <person name="Chenc J."/>
            <person name="D'Auriad J.C."/>
            <person name="Huanga J.-P."/>
            <person name="Huanga S.-X."/>
        </authorList>
    </citation>
    <scope>NUCLEOTIDE SEQUENCE [LARGE SCALE GENOMIC DNA]</scope>
    <source>
        <strain evidence="2">cv. KIB-2019</strain>
    </source>
</reference>
<dbReference type="EMBL" id="JAJAGQ010000001">
    <property type="protein sequence ID" value="KAJ8573836.1"/>
    <property type="molecule type" value="Genomic_DNA"/>
</dbReference>
<accession>A0A9Q1N2J6</accession>
<evidence type="ECO:0000313" key="1">
    <source>
        <dbReference type="EMBL" id="KAJ8573836.1"/>
    </source>
</evidence>
<keyword evidence="2" id="KW-1185">Reference proteome</keyword>
<organism evidence="1 2">
    <name type="scientific">Anisodus acutangulus</name>
    <dbReference type="NCBI Taxonomy" id="402998"/>
    <lineage>
        <taxon>Eukaryota</taxon>
        <taxon>Viridiplantae</taxon>
        <taxon>Streptophyta</taxon>
        <taxon>Embryophyta</taxon>
        <taxon>Tracheophyta</taxon>
        <taxon>Spermatophyta</taxon>
        <taxon>Magnoliopsida</taxon>
        <taxon>eudicotyledons</taxon>
        <taxon>Gunneridae</taxon>
        <taxon>Pentapetalae</taxon>
        <taxon>asterids</taxon>
        <taxon>lamiids</taxon>
        <taxon>Solanales</taxon>
        <taxon>Solanaceae</taxon>
        <taxon>Solanoideae</taxon>
        <taxon>Hyoscyameae</taxon>
        <taxon>Anisodus</taxon>
    </lineage>
</organism>
<name>A0A9Q1N2J6_9SOLA</name>
<dbReference type="OrthoDB" id="1322140at2759"/>
<evidence type="ECO:0000313" key="2">
    <source>
        <dbReference type="Proteomes" id="UP001152561"/>
    </source>
</evidence>
<sequence>MVDSRAGQDGFMYRIWFSKKILVDEEKWRIIKSTWQLNIKYSAALMYMLASVVGIKKKSLSQQMVLNIQQSMAGKWEPFMIAYTTETNTRDFGAWCK</sequence>
<comment type="caution">
    <text evidence="1">The sequence shown here is derived from an EMBL/GenBank/DDBJ whole genome shotgun (WGS) entry which is preliminary data.</text>
</comment>
<protein>
    <submittedName>
        <fullName evidence="1">Uncharacterized protein</fullName>
    </submittedName>
</protein>